<dbReference type="GO" id="GO:0008745">
    <property type="term" value="F:N-acetylmuramoyl-L-alanine amidase activity"/>
    <property type="evidence" value="ECO:0007669"/>
    <property type="project" value="InterPro"/>
</dbReference>
<evidence type="ECO:0000313" key="4">
    <source>
        <dbReference type="Proteomes" id="UP000178577"/>
    </source>
</evidence>
<dbReference type="PANTHER" id="PTHR30404">
    <property type="entry name" value="N-ACETYLMURAMOYL-L-ALANINE AMIDASE"/>
    <property type="match status" value="1"/>
</dbReference>
<dbReference type="EMBL" id="MFAY01000052">
    <property type="protein sequence ID" value="OGD87932.1"/>
    <property type="molecule type" value="Genomic_DNA"/>
</dbReference>
<dbReference type="AlphaFoldDB" id="A0A1F5G7T8"/>
<dbReference type="InterPro" id="IPR050695">
    <property type="entry name" value="N-acetylmuramoyl_amidase_3"/>
</dbReference>
<dbReference type="InterPro" id="IPR002508">
    <property type="entry name" value="MurNAc-LAA_cat"/>
</dbReference>
<dbReference type="SMART" id="SM00646">
    <property type="entry name" value="Ami_3"/>
    <property type="match status" value="1"/>
</dbReference>
<evidence type="ECO:0000313" key="3">
    <source>
        <dbReference type="EMBL" id="OGD87932.1"/>
    </source>
</evidence>
<feature type="domain" description="MurNAc-LAA" evidence="2">
    <location>
        <begin position="116"/>
        <end position="224"/>
    </location>
</feature>
<gene>
    <name evidence="3" type="ORF">A2693_03205</name>
</gene>
<comment type="caution">
    <text evidence="3">The sequence shown here is derived from an EMBL/GenBank/DDBJ whole genome shotgun (WGS) entry which is preliminary data.</text>
</comment>
<dbReference type="GO" id="GO:0030288">
    <property type="term" value="C:outer membrane-bounded periplasmic space"/>
    <property type="evidence" value="ECO:0007669"/>
    <property type="project" value="TreeGrafter"/>
</dbReference>
<dbReference type="PANTHER" id="PTHR30404:SF0">
    <property type="entry name" value="N-ACETYLMURAMOYL-L-ALANINE AMIDASE AMIC"/>
    <property type="match status" value="1"/>
</dbReference>
<dbReference type="SUPFAM" id="SSF53187">
    <property type="entry name" value="Zn-dependent exopeptidases"/>
    <property type="match status" value="1"/>
</dbReference>
<proteinExistence type="predicted"/>
<dbReference type="GO" id="GO:0009253">
    <property type="term" value="P:peptidoglycan catabolic process"/>
    <property type="evidence" value="ECO:0007669"/>
    <property type="project" value="InterPro"/>
</dbReference>
<protein>
    <recommendedName>
        <fullName evidence="2">MurNAc-LAA domain-containing protein</fullName>
    </recommendedName>
</protein>
<keyword evidence="1" id="KW-0378">Hydrolase</keyword>
<dbReference type="Proteomes" id="UP000178577">
    <property type="component" value="Unassembled WGS sequence"/>
</dbReference>
<evidence type="ECO:0000256" key="1">
    <source>
        <dbReference type="ARBA" id="ARBA00022801"/>
    </source>
</evidence>
<name>A0A1F5G7T8_9BACT</name>
<dbReference type="Gene3D" id="3.40.630.40">
    <property type="entry name" value="Zn-dependent exopeptidases"/>
    <property type="match status" value="1"/>
</dbReference>
<dbReference type="Pfam" id="PF01520">
    <property type="entry name" value="Amidase_3"/>
    <property type="match status" value="1"/>
</dbReference>
<sequence>MNPVEDWKPKVYHTIMNNLARYLLICGLFLFLVLPVFAQKPATPSQKPGGEPPIPNSVCLDPGHGGNDIGAVNGDLLEKNINLEVSNKLATLLTAASYTVFQTRTDDSTLSNADRYNYCNSQRAAILVSIHHNGSTDSSLDYSTALYMKKSDVALAQVVVDTVSSQLNLSNHGISRFASGVLLKADMPAAISESFFLTSSTEADLIKNSNRLEQEAQAFLTAIQNYFSTH</sequence>
<reference evidence="3 4" key="1">
    <citation type="journal article" date="2016" name="Nat. Commun.">
        <title>Thousands of microbial genomes shed light on interconnected biogeochemical processes in an aquifer system.</title>
        <authorList>
            <person name="Anantharaman K."/>
            <person name="Brown C.T."/>
            <person name="Hug L.A."/>
            <person name="Sharon I."/>
            <person name="Castelle C.J."/>
            <person name="Probst A.J."/>
            <person name="Thomas B.C."/>
            <person name="Singh A."/>
            <person name="Wilkins M.J."/>
            <person name="Karaoz U."/>
            <person name="Brodie E.L."/>
            <person name="Williams K.H."/>
            <person name="Hubbard S.S."/>
            <person name="Banfield J.F."/>
        </authorList>
    </citation>
    <scope>NUCLEOTIDE SEQUENCE [LARGE SCALE GENOMIC DNA]</scope>
</reference>
<dbReference type="CDD" id="cd02696">
    <property type="entry name" value="MurNAc-LAA"/>
    <property type="match status" value="1"/>
</dbReference>
<organism evidence="3 4">
    <name type="scientific">Candidatus Curtissbacteria bacterium RIFCSPHIGHO2_01_FULL_40_12</name>
    <dbReference type="NCBI Taxonomy" id="1797710"/>
    <lineage>
        <taxon>Bacteria</taxon>
        <taxon>Candidatus Curtissiibacteriota</taxon>
    </lineage>
</organism>
<accession>A0A1F5G7T8</accession>
<evidence type="ECO:0000259" key="2">
    <source>
        <dbReference type="SMART" id="SM00646"/>
    </source>
</evidence>